<evidence type="ECO:0000313" key="3">
    <source>
        <dbReference type="Proteomes" id="UP001214854"/>
    </source>
</evidence>
<organism evidence="2 3">
    <name type="scientific">Asticcacaulis aquaticus</name>
    <dbReference type="NCBI Taxonomy" id="2984212"/>
    <lineage>
        <taxon>Bacteria</taxon>
        <taxon>Pseudomonadati</taxon>
        <taxon>Pseudomonadota</taxon>
        <taxon>Alphaproteobacteria</taxon>
        <taxon>Caulobacterales</taxon>
        <taxon>Caulobacteraceae</taxon>
        <taxon>Asticcacaulis</taxon>
    </lineage>
</organism>
<proteinExistence type="predicted"/>
<evidence type="ECO:0000313" key="2">
    <source>
        <dbReference type="EMBL" id="MDC7683167.1"/>
    </source>
</evidence>
<dbReference type="RefSeq" id="WP_272747646.1">
    <property type="nucleotide sequence ID" value="NZ_JAQQKX010000005.1"/>
</dbReference>
<reference evidence="2 3" key="1">
    <citation type="submission" date="2023-01" db="EMBL/GenBank/DDBJ databases">
        <title>Novel species of the genus Asticcacaulis isolated from rivers.</title>
        <authorList>
            <person name="Lu H."/>
        </authorList>
    </citation>
    <scope>NUCLEOTIDE SEQUENCE [LARGE SCALE GENOMIC DNA]</scope>
    <source>
        <strain evidence="2 3">BYS171W</strain>
    </source>
</reference>
<name>A0ABT5HT99_9CAUL</name>
<keyword evidence="1" id="KW-0732">Signal</keyword>
<accession>A0ABT5HT99</accession>
<dbReference type="EMBL" id="JAQQKX010000005">
    <property type="protein sequence ID" value="MDC7683167.1"/>
    <property type="molecule type" value="Genomic_DNA"/>
</dbReference>
<sequence>MKVWTPVLASLVLLASSVQAQNVDPTSDLGKFRALRADGIAALQKNERQKALDLITQAGDILPDSPSILLLKAQIELEMKRKTLARAHLLTYLRRGMVVDLKRNPEFEAIWDAELESMQAENAAKKGGLTVRTEVGDLNLIEGVAIAEDGTLFATALRTGIVGTVGKDGIEKRLNFRPGVAANAIGLREGVLWASTAPSRQTVGYKADAKLVSKIVKVDPATGKILGQFENKRPDRRLSDMLLGKEDLYVSDGNTGEVLRLTGYQGALDVLIPEGYLGSPQGLAENEAATMLIVADYSSGLYRVDLTAGTIKRLRAPQNAVLLGLDGLYRYGNDIIAVQNGFKPNRILRLKMSADWGEVESVEVLLRGAPEMLEPTGGQIVGDKFIFVARSQWSEFDDKGNIKNPTPEPAVIGEITLVP</sequence>
<dbReference type="SUPFAM" id="SSF48452">
    <property type="entry name" value="TPR-like"/>
    <property type="match status" value="1"/>
</dbReference>
<dbReference type="InterPro" id="IPR011990">
    <property type="entry name" value="TPR-like_helical_dom_sf"/>
</dbReference>
<protein>
    <submittedName>
        <fullName evidence="2">Uncharacterized protein</fullName>
    </submittedName>
</protein>
<feature type="chain" id="PRO_5047057909" evidence="1">
    <location>
        <begin position="21"/>
        <end position="419"/>
    </location>
</feature>
<evidence type="ECO:0000256" key="1">
    <source>
        <dbReference type="SAM" id="SignalP"/>
    </source>
</evidence>
<gene>
    <name evidence="2" type="ORF">PQU92_07755</name>
</gene>
<keyword evidence="3" id="KW-1185">Reference proteome</keyword>
<dbReference type="Proteomes" id="UP001214854">
    <property type="component" value="Unassembled WGS sequence"/>
</dbReference>
<dbReference type="SUPFAM" id="SSF63829">
    <property type="entry name" value="Calcium-dependent phosphotriesterase"/>
    <property type="match status" value="1"/>
</dbReference>
<feature type="signal peptide" evidence="1">
    <location>
        <begin position="1"/>
        <end position="20"/>
    </location>
</feature>
<comment type="caution">
    <text evidence="2">The sequence shown here is derived from an EMBL/GenBank/DDBJ whole genome shotgun (WGS) entry which is preliminary data.</text>
</comment>